<dbReference type="Proteomes" id="UP000076623">
    <property type="component" value="Chromosome"/>
</dbReference>
<dbReference type="PANTHER" id="PTHR34297">
    <property type="entry name" value="HYPOTHETICAL CYTOSOLIC PROTEIN-RELATED"/>
    <property type="match status" value="1"/>
</dbReference>
<organism evidence="2 3">
    <name type="scientific">Fictibacillus phosphorivorans</name>
    <dbReference type="NCBI Taxonomy" id="1221500"/>
    <lineage>
        <taxon>Bacteria</taxon>
        <taxon>Bacillati</taxon>
        <taxon>Bacillota</taxon>
        <taxon>Bacilli</taxon>
        <taxon>Bacillales</taxon>
        <taxon>Fictibacillaceae</taxon>
        <taxon>Fictibacillus</taxon>
    </lineage>
</organism>
<keyword evidence="3" id="KW-1185">Reference proteome</keyword>
<reference evidence="2 3" key="1">
    <citation type="submission" date="2016-04" db="EMBL/GenBank/DDBJ databases">
        <title>Complete genome sequence of Fictibacillus phosphorivorans G25-29, a strain toxic to nematodes.</title>
        <authorList>
            <person name="Zheng Z."/>
        </authorList>
    </citation>
    <scope>NUCLEOTIDE SEQUENCE [LARGE SCALE GENOMIC DNA]</scope>
    <source>
        <strain evidence="2 3">G25-29</strain>
    </source>
</reference>
<dbReference type="AlphaFoldDB" id="A0A160IN99"/>
<gene>
    <name evidence="2" type="ORF">ABE65_013805</name>
</gene>
<name>A0A160IN99_9BACL</name>
<dbReference type="InterPro" id="IPR005531">
    <property type="entry name" value="Asp23"/>
</dbReference>
<proteinExistence type="inferred from homology"/>
<evidence type="ECO:0000313" key="2">
    <source>
        <dbReference type="EMBL" id="ANC77813.1"/>
    </source>
</evidence>
<dbReference type="Pfam" id="PF03780">
    <property type="entry name" value="Asp23"/>
    <property type="match status" value="1"/>
</dbReference>
<dbReference type="STRING" id="1221500.ABE65_013805"/>
<accession>A0A160IN99</accession>
<comment type="similarity">
    <text evidence="1">Belongs to the asp23 family.</text>
</comment>
<dbReference type="PANTHER" id="PTHR34297:SF1">
    <property type="entry name" value="ASP23_GLS24 FAMILY ENVELOPE STRESS RESPONSE PROTEIN"/>
    <property type="match status" value="1"/>
</dbReference>
<sequence>MNELSFEMESYSSELGKVEISPEVIEVIASIAASDVDGVASMRGSFASGVVERLGKKTHGKGVKVELSEAGISIDVYVSMKYGVAIPDVAQKIQDYIRQALLDMTALEATDINVFVVGVQFDSKEKQNEAPEVDY</sequence>
<evidence type="ECO:0000256" key="1">
    <source>
        <dbReference type="ARBA" id="ARBA00005721"/>
    </source>
</evidence>
<evidence type="ECO:0000313" key="3">
    <source>
        <dbReference type="Proteomes" id="UP000076623"/>
    </source>
</evidence>
<dbReference type="EMBL" id="CP015378">
    <property type="protein sequence ID" value="ANC77813.1"/>
    <property type="molecule type" value="Genomic_DNA"/>
</dbReference>
<dbReference type="OrthoDB" id="9793465at2"/>
<dbReference type="KEGG" id="fpn:ABE65_013805"/>
<dbReference type="RefSeq" id="WP_066396020.1">
    <property type="nucleotide sequence ID" value="NZ_CP015378.1"/>
</dbReference>
<protein>
    <submittedName>
        <fullName evidence="2">Uncharacterized protein</fullName>
    </submittedName>
</protein>